<evidence type="ECO:0000313" key="2">
    <source>
        <dbReference type="Proteomes" id="UP001168877"/>
    </source>
</evidence>
<evidence type="ECO:0000313" key="1">
    <source>
        <dbReference type="EMBL" id="KAK0606183.1"/>
    </source>
</evidence>
<comment type="caution">
    <text evidence="1">The sequence shown here is derived from an EMBL/GenBank/DDBJ whole genome shotgun (WGS) entry which is preliminary data.</text>
</comment>
<organism evidence="1 2">
    <name type="scientific">Acer saccharum</name>
    <name type="common">Sugar maple</name>
    <dbReference type="NCBI Taxonomy" id="4024"/>
    <lineage>
        <taxon>Eukaryota</taxon>
        <taxon>Viridiplantae</taxon>
        <taxon>Streptophyta</taxon>
        <taxon>Embryophyta</taxon>
        <taxon>Tracheophyta</taxon>
        <taxon>Spermatophyta</taxon>
        <taxon>Magnoliopsida</taxon>
        <taxon>eudicotyledons</taxon>
        <taxon>Gunneridae</taxon>
        <taxon>Pentapetalae</taxon>
        <taxon>rosids</taxon>
        <taxon>malvids</taxon>
        <taxon>Sapindales</taxon>
        <taxon>Sapindaceae</taxon>
        <taxon>Hippocastanoideae</taxon>
        <taxon>Acereae</taxon>
        <taxon>Acer</taxon>
    </lineage>
</organism>
<sequence length="109" mass="12407">MDKNKKNKKGESNYIVLIFFVSDSFTSVHSLSLSCLDLYQLFQRTLFLAIVVRRPHCFPQGPMSKLLAKIKRGNRITRGSSLNLRKFYCKCSNHGNLGTYAHTVGTVYS</sequence>
<reference evidence="1" key="2">
    <citation type="submission" date="2023-06" db="EMBL/GenBank/DDBJ databases">
        <authorList>
            <person name="Swenson N.G."/>
            <person name="Wegrzyn J.L."/>
            <person name="Mcevoy S.L."/>
        </authorList>
    </citation>
    <scope>NUCLEOTIDE SEQUENCE</scope>
    <source>
        <strain evidence="1">NS2018</strain>
        <tissue evidence="1">Leaf</tissue>
    </source>
</reference>
<reference evidence="1" key="1">
    <citation type="journal article" date="2022" name="Plant J.">
        <title>Strategies of tolerance reflected in two North American maple genomes.</title>
        <authorList>
            <person name="McEvoy S.L."/>
            <person name="Sezen U.U."/>
            <person name="Trouern-Trend A."/>
            <person name="McMahon S.M."/>
            <person name="Schaberg P.G."/>
            <person name="Yang J."/>
            <person name="Wegrzyn J.L."/>
            <person name="Swenson N.G."/>
        </authorList>
    </citation>
    <scope>NUCLEOTIDE SEQUENCE</scope>
    <source>
        <strain evidence="1">NS2018</strain>
    </source>
</reference>
<proteinExistence type="predicted"/>
<keyword evidence="2" id="KW-1185">Reference proteome</keyword>
<accession>A0AA39TKA3</accession>
<dbReference type="AlphaFoldDB" id="A0AA39TKA3"/>
<dbReference type="PROSITE" id="PS51257">
    <property type="entry name" value="PROKAR_LIPOPROTEIN"/>
    <property type="match status" value="1"/>
</dbReference>
<protein>
    <submittedName>
        <fullName evidence="1">Uncharacterized protein</fullName>
    </submittedName>
</protein>
<dbReference type="EMBL" id="JAUESC010000002">
    <property type="protein sequence ID" value="KAK0606183.1"/>
    <property type="molecule type" value="Genomic_DNA"/>
</dbReference>
<name>A0AA39TKA3_ACESA</name>
<dbReference type="Proteomes" id="UP001168877">
    <property type="component" value="Unassembled WGS sequence"/>
</dbReference>
<gene>
    <name evidence="1" type="ORF">LWI29_034947</name>
</gene>